<reference evidence="1 3" key="1">
    <citation type="submission" date="2017-09" db="EMBL/GenBank/DDBJ databases">
        <title>Complete Genome Sequences of Two Strains of the Meat Spoilage Bacterium Brochothrix thermosphacta Isolated from Ground Chicken.</title>
        <authorList>
            <person name="Paoli G.C."/>
            <person name="Wijey C."/>
            <person name="Chen C.-Y."/>
            <person name="Nguyen L."/>
            <person name="Yan X."/>
            <person name="Irwin P.L."/>
        </authorList>
    </citation>
    <scope>NUCLEOTIDE SEQUENCE [LARGE SCALE GENOMIC DNA]</scope>
    <source>
        <strain evidence="1 3">BI</strain>
    </source>
</reference>
<dbReference type="KEGG" id="bths:CNY62_01905"/>
<reference evidence="2" key="2">
    <citation type="submission" date="2018-04" db="EMBL/GenBank/DDBJ databases">
        <authorList>
            <person name="Go L.Y."/>
            <person name="Mitchell J.A."/>
        </authorList>
    </citation>
    <scope>NUCLEOTIDE SEQUENCE</scope>
    <source>
        <strain evidence="2">BSAS1 3</strain>
    </source>
</reference>
<sequence length="120" mass="13491">MSTILIIILLILAAISLVLSFMKKSDTASLEKEIDERSVHLLKENSALRERINRIEDVLQIDSSNAGHNFATEQINLNELLKQEITVLYTSGVSPENIAIKTATPLDKVEKIIYDYVHNV</sequence>
<keyword evidence="3" id="KW-1185">Reference proteome</keyword>
<reference evidence="4" key="3">
    <citation type="submission" date="2018-04" db="EMBL/GenBank/DDBJ databases">
        <authorList>
            <person name="Illikoud N."/>
        </authorList>
    </citation>
    <scope>NUCLEOTIDE SEQUENCE [LARGE SCALE GENOMIC DNA]</scope>
</reference>
<dbReference type="GeneID" id="66538158"/>
<protein>
    <submittedName>
        <fullName evidence="1">Uncharacterized protein</fullName>
    </submittedName>
</protein>
<evidence type="ECO:0000313" key="2">
    <source>
        <dbReference type="EMBL" id="SPP26617.1"/>
    </source>
</evidence>
<evidence type="ECO:0000313" key="4">
    <source>
        <dbReference type="Proteomes" id="UP000270190"/>
    </source>
</evidence>
<dbReference type="Proteomes" id="UP000270190">
    <property type="component" value="Unassembled WGS sequence"/>
</dbReference>
<evidence type="ECO:0000313" key="1">
    <source>
        <dbReference type="EMBL" id="ATF25239.1"/>
    </source>
</evidence>
<gene>
    <name evidence="2" type="ORF">BTBSAS_100086</name>
    <name evidence="1" type="ORF">CNY62_01905</name>
</gene>
<dbReference type="GO" id="GO:0006355">
    <property type="term" value="P:regulation of DNA-templated transcription"/>
    <property type="evidence" value="ECO:0007669"/>
    <property type="project" value="InterPro"/>
</dbReference>
<dbReference type="Proteomes" id="UP000243591">
    <property type="component" value="Chromosome"/>
</dbReference>
<dbReference type="InterPro" id="IPR009554">
    <property type="entry name" value="Phageshock_PspB"/>
</dbReference>
<dbReference type="AlphaFoldDB" id="A0A1D2LGU7"/>
<organism evidence="1 3">
    <name type="scientific">Brochothrix thermosphacta</name>
    <name type="common">Microbacterium thermosphactum</name>
    <dbReference type="NCBI Taxonomy" id="2756"/>
    <lineage>
        <taxon>Bacteria</taxon>
        <taxon>Bacillati</taxon>
        <taxon>Bacillota</taxon>
        <taxon>Bacilli</taxon>
        <taxon>Bacillales</taxon>
        <taxon>Listeriaceae</taxon>
        <taxon>Brochothrix</taxon>
    </lineage>
</organism>
<dbReference type="OrthoDB" id="9903844at2"/>
<dbReference type="EMBL" id="CP023483">
    <property type="protein sequence ID" value="ATF25239.1"/>
    <property type="molecule type" value="Genomic_DNA"/>
</dbReference>
<evidence type="ECO:0000313" key="3">
    <source>
        <dbReference type="Proteomes" id="UP000243591"/>
    </source>
</evidence>
<name>A0A1D2LGU7_BROTH</name>
<dbReference type="Pfam" id="PF06667">
    <property type="entry name" value="PspB"/>
    <property type="match status" value="1"/>
</dbReference>
<accession>A0A1D2LGU7</accession>
<dbReference type="EMBL" id="OUNC01000002">
    <property type="protein sequence ID" value="SPP26617.1"/>
    <property type="molecule type" value="Genomic_DNA"/>
</dbReference>
<proteinExistence type="predicted"/>
<dbReference type="GO" id="GO:0009271">
    <property type="term" value="P:phage shock"/>
    <property type="evidence" value="ECO:0007669"/>
    <property type="project" value="InterPro"/>
</dbReference>
<dbReference type="RefSeq" id="WP_036027613.1">
    <property type="nucleotide sequence ID" value="NZ_CBCPHX010000003.1"/>
</dbReference>
<dbReference type="STRING" id="2756.BFR44_01680"/>